<dbReference type="GO" id="GO:0004748">
    <property type="term" value="F:ribonucleoside-diphosphate reductase activity, thioredoxin disulfide as acceptor"/>
    <property type="evidence" value="ECO:0007669"/>
    <property type="project" value="TreeGrafter"/>
</dbReference>
<dbReference type="InterPro" id="IPR058240">
    <property type="entry name" value="rSAM_sf"/>
</dbReference>
<evidence type="ECO:0000256" key="4">
    <source>
        <dbReference type="ARBA" id="ARBA00014281"/>
    </source>
</evidence>
<evidence type="ECO:0000256" key="2">
    <source>
        <dbReference type="ARBA" id="ARBA00003852"/>
    </source>
</evidence>
<dbReference type="PANTHER" id="PTHR30352">
    <property type="entry name" value="PYRUVATE FORMATE-LYASE-ACTIVATING ENZYME"/>
    <property type="match status" value="1"/>
</dbReference>
<keyword evidence="7" id="KW-0479">Metal-binding</keyword>
<evidence type="ECO:0000256" key="7">
    <source>
        <dbReference type="ARBA" id="ARBA00022723"/>
    </source>
</evidence>
<feature type="domain" description="Radical SAM core" evidence="13">
    <location>
        <begin position="15"/>
        <end position="151"/>
    </location>
</feature>
<dbReference type="InterPro" id="IPR012837">
    <property type="entry name" value="NrdG"/>
</dbReference>
<evidence type="ECO:0000256" key="9">
    <source>
        <dbReference type="ARBA" id="ARBA00023004"/>
    </source>
</evidence>
<evidence type="ECO:0000256" key="6">
    <source>
        <dbReference type="ARBA" id="ARBA00022691"/>
    </source>
</evidence>
<organism evidence="14">
    <name type="scientific">marine sediment metagenome</name>
    <dbReference type="NCBI Taxonomy" id="412755"/>
    <lineage>
        <taxon>unclassified sequences</taxon>
        <taxon>metagenomes</taxon>
        <taxon>ecological metagenomes</taxon>
    </lineage>
</organism>
<evidence type="ECO:0000256" key="5">
    <source>
        <dbReference type="ARBA" id="ARBA00022485"/>
    </source>
</evidence>
<sequence length="151" mass="17249">MKIVINSIDYSGSIVDGPGIRTVLFVQGCMRKCEDCHNPSTWDIAKGKELDIEDIVEDLRKKCLNKKLTISGGEPLLQYPAILELIKSLDDFNIVLYTGFEFDDVPKEIFHYLDYIKVGKYIKEQRSTIIPFMGSNNQKFIELRGGKIEIN</sequence>
<dbReference type="GO" id="GO:0051539">
    <property type="term" value="F:4 iron, 4 sulfur cluster binding"/>
    <property type="evidence" value="ECO:0007669"/>
    <property type="project" value="UniProtKB-KW"/>
</dbReference>
<comment type="function">
    <text evidence="2">Activation of anaerobic ribonucleoside-triphosphate reductase under anaerobic conditions by generation of an organic free radical, using S-adenosylmethionine and reduced flavodoxin as cosubstrates to produce 5'-deoxy-adenosine.</text>
</comment>
<accession>X1AB49</accession>
<dbReference type="GO" id="GO:0043365">
    <property type="term" value="F:[formate-C-acetyltransferase]-activating enzyme activity"/>
    <property type="evidence" value="ECO:0007669"/>
    <property type="project" value="InterPro"/>
</dbReference>
<dbReference type="SFLD" id="SFLDG01066">
    <property type="entry name" value="organic_radical-activating_enz"/>
    <property type="match status" value="1"/>
</dbReference>
<dbReference type="CDD" id="cd01335">
    <property type="entry name" value="Radical_SAM"/>
    <property type="match status" value="1"/>
</dbReference>
<dbReference type="InterPro" id="IPR001989">
    <property type="entry name" value="Radical_activat_CS"/>
</dbReference>
<dbReference type="Pfam" id="PF13353">
    <property type="entry name" value="Fer4_12"/>
    <property type="match status" value="1"/>
</dbReference>
<dbReference type="PROSITE" id="PS51918">
    <property type="entry name" value="RADICAL_SAM"/>
    <property type="match status" value="1"/>
</dbReference>
<evidence type="ECO:0000313" key="14">
    <source>
        <dbReference type="EMBL" id="GAG67207.1"/>
    </source>
</evidence>
<dbReference type="InterPro" id="IPR013785">
    <property type="entry name" value="Aldolase_TIM"/>
</dbReference>
<gene>
    <name evidence="14" type="ORF">S01H4_04863</name>
</gene>
<keyword evidence="6" id="KW-0949">S-adenosyl-L-methionine</keyword>
<dbReference type="InterPro" id="IPR007197">
    <property type="entry name" value="rSAM"/>
</dbReference>
<proteinExistence type="inferred from homology"/>
<dbReference type="SFLD" id="SFLDF00299">
    <property type="entry name" value="anaerobic_ribonucleoside-triph"/>
    <property type="match status" value="1"/>
</dbReference>
<comment type="caution">
    <text evidence="14">The sequence shown here is derived from an EMBL/GenBank/DDBJ whole genome shotgun (WGS) entry which is preliminary data.</text>
</comment>
<dbReference type="SUPFAM" id="SSF102114">
    <property type="entry name" value="Radical SAM enzymes"/>
    <property type="match status" value="1"/>
</dbReference>
<dbReference type="EMBL" id="BART01001347">
    <property type="protein sequence ID" value="GAG67207.1"/>
    <property type="molecule type" value="Genomic_DNA"/>
</dbReference>
<protein>
    <recommendedName>
        <fullName evidence="4">Anaerobic ribonucleoside-triphosphate reductase-activating protein</fullName>
    </recommendedName>
    <alternativeName>
        <fullName evidence="11">Class III anaerobic ribonucleotide reductase small component</fullName>
    </alternativeName>
</protein>
<evidence type="ECO:0000256" key="1">
    <source>
        <dbReference type="ARBA" id="ARBA00001966"/>
    </source>
</evidence>
<dbReference type="Gene3D" id="3.20.20.70">
    <property type="entry name" value="Aldolase class I"/>
    <property type="match status" value="1"/>
</dbReference>
<comment type="catalytic activity">
    <reaction evidence="12">
        <text>glycyl-[protein] + reduced [flavodoxin] + S-adenosyl-L-methionine = glycin-2-yl radical-[protein] + semiquinone [flavodoxin] + 5'-deoxyadenosine + L-methionine + H(+)</text>
        <dbReference type="Rhea" id="RHEA:61976"/>
        <dbReference type="Rhea" id="RHEA-COMP:10622"/>
        <dbReference type="Rhea" id="RHEA-COMP:14480"/>
        <dbReference type="Rhea" id="RHEA-COMP:15993"/>
        <dbReference type="Rhea" id="RHEA-COMP:15994"/>
        <dbReference type="ChEBI" id="CHEBI:15378"/>
        <dbReference type="ChEBI" id="CHEBI:17319"/>
        <dbReference type="ChEBI" id="CHEBI:29947"/>
        <dbReference type="ChEBI" id="CHEBI:32722"/>
        <dbReference type="ChEBI" id="CHEBI:57618"/>
        <dbReference type="ChEBI" id="CHEBI:57844"/>
        <dbReference type="ChEBI" id="CHEBI:59789"/>
        <dbReference type="ChEBI" id="CHEBI:140311"/>
    </reaction>
</comment>
<dbReference type="PROSITE" id="PS01087">
    <property type="entry name" value="RADICAL_ACTIVATING"/>
    <property type="match status" value="1"/>
</dbReference>
<keyword evidence="10" id="KW-0411">Iron-sulfur</keyword>
<keyword evidence="5" id="KW-0004">4Fe-4S</keyword>
<reference evidence="14" key="1">
    <citation type="journal article" date="2014" name="Front. Microbiol.">
        <title>High frequency of phylogenetically diverse reductive dehalogenase-homologous genes in deep subseafloor sedimentary metagenomes.</title>
        <authorList>
            <person name="Kawai M."/>
            <person name="Futagami T."/>
            <person name="Toyoda A."/>
            <person name="Takaki Y."/>
            <person name="Nishi S."/>
            <person name="Hori S."/>
            <person name="Arai W."/>
            <person name="Tsubouchi T."/>
            <person name="Morono Y."/>
            <person name="Uchiyama I."/>
            <person name="Ito T."/>
            <person name="Fujiyama A."/>
            <person name="Inagaki F."/>
            <person name="Takami H."/>
        </authorList>
    </citation>
    <scope>NUCLEOTIDE SEQUENCE</scope>
    <source>
        <strain evidence="14">Expedition CK06-06</strain>
    </source>
</reference>
<dbReference type="GO" id="GO:0046872">
    <property type="term" value="F:metal ion binding"/>
    <property type="evidence" value="ECO:0007669"/>
    <property type="project" value="UniProtKB-KW"/>
</dbReference>
<dbReference type="PANTHER" id="PTHR30352:SF2">
    <property type="entry name" value="ANAEROBIC RIBONUCLEOSIDE-TRIPHOSPHATE REDUCTASE-ACTIVATING PROTEIN"/>
    <property type="match status" value="1"/>
</dbReference>
<dbReference type="AlphaFoldDB" id="X1AB49"/>
<name>X1AB49_9ZZZZ</name>
<evidence type="ECO:0000256" key="10">
    <source>
        <dbReference type="ARBA" id="ARBA00023014"/>
    </source>
</evidence>
<dbReference type="PIRSF" id="PIRSF000368">
    <property type="entry name" value="NrdG"/>
    <property type="match status" value="1"/>
</dbReference>
<evidence type="ECO:0000256" key="3">
    <source>
        <dbReference type="ARBA" id="ARBA00009777"/>
    </source>
</evidence>
<keyword evidence="8" id="KW-0560">Oxidoreductase</keyword>
<comment type="cofactor">
    <cofactor evidence="1">
        <name>[4Fe-4S] cluster</name>
        <dbReference type="ChEBI" id="CHEBI:49883"/>
    </cofactor>
</comment>
<evidence type="ECO:0000256" key="11">
    <source>
        <dbReference type="ARBA" id="ARBA00033436"/>
    </source>
</evidence>
<dbReference type="SFLD" id="SFLDG01063">
    <property type="entry name" value="activating_enzymes__group_1"/>
    <property type="match status" value="1"/>
</dbReference>
<evidence type="ECO:0000256" key="8">
    <source>
        <dbReference type="ARBA" id="ARBA00023002"/>
    </source>
</evidence>
<keyword evidence="9" id="KW-0408">Iron</keyword>
<evidence type="ECO:0000256" key="12">
    <source>
        <dbReference type="ARBA" id="ARBA00047365"/>
    </source>
</evidence>
<dbReference type="InterPro" id="IPR034457">
    <property type="entry name" value="Organic_radical-activating"/>
</dbReference>
<dbReference type="SFLD" id="SFLDS00029">
    <property type="entry name" value="Radical_SAM"/>
    <property type="match status" value="1"/>
</dbReference>
<comment type="similarity">
    <text evidence="3">Belongs to the organic radical-activating enzymes family.</text>
</comment>
<evidence type="ECO:0000259" key="13">
    <source>
        <dbReference type="PROSITE" id="PS51918"/>
    </source>
</evidence>